<dbReference type="Proteomes" id="UP000448762">
    <property type="component" value="Unassembled WGS sequence"/>
</dbReference>
<organism evidence="1 2">
    <name type="scientific">Enterococcus faecium</name>
    <name type="common">Streptococcus faecium</name>
    <dbReference type="NCBI Taxonomy" id="1352"/>
    <lineage>
        <taxon>Bacteria</taxon>
        <taxon>Bacillati</taxon>
        <taxon>Bacillota</taxon>
        <taxon>Bacilli</taxon>
        <taxon>Lactobacillales</taxon>
        <taxon>Enterococcaceae</taxon>
        <taxon>Enterococcus</taxon>
    </lineage>
</organism>
<name>A0A7V7GQ35_ENTFC</name>
<reference evidence="1 2" key="1">
    <citation type="submission" date="2018-07" db="EMBL/GenBank/DDBJ databases">
        <title>High quality draft genome sequencing of Enterococcus faecium exhibiting probiotic potential isolated from mucus of freshwater fish.</title>
        <authorList>
            <person name="El-Jeni R."/>
            <person name="Ghedira K."/>
            <person name="Abdelhak S."/>
            <person name="El-Bour M."/>
            <person name="Bouhaouala-Zahar B."/>
        </authorList>
    </citation>
    <scope>NUCLEOTIDE SEQUENCE [LARGE SCALE GENOMIC DNA]</scope>
    <source>
        <strain evidence="1 2">R.A73</strain>
    </source>
</reference>
<comment type="caution">
    <text evidence="1">The sequence shown here is derived from an EMBL/GenBank/DDBJ whole genome shotgun (WGS) entry which is preliminary data.</text>
</comment>
<dbReference type="EMBL" id="QOVC01000002">
    <property type="protein sequence ID" value="KAA0692243.1"/>
    <property type="molecule type" value="Genomic_DNA"/>
</dbReference>
<gene>
    <name evidence="1" type="ORF">DTX73_03385</name>
</gene>
<proteinExistence type="predicted"/>
<accession>A0A7V7GQ35</accession>
<sequence>MINFQYYLYKSIGNRVRFYRKNILGQAQADFIEMLKGEGLFMDRQRLSLIENGRSIEGKNPYLLSETQIDLFQKIFKTSRTKLLFGEYEERMRLIKLILLSLLMNGVSNTKTNQQWHPFFVDPIEDESEFIRTSMLNLTNQSLKEEATTVFIGHNRAKTKKIVARISDYLHEEYPFFFNKTNRRDYQLLASEYEQEFEKSSNLFLKLLFGNLDYSMDFFDSLLNLSQQLDEYKQAPTQLLLNRGQYGDLAIGWLEIRFPLFIKAFNEVWERHGKRFCDFFQSQLFDCRTEHFSSNNVMKDLTSDYVHSLLTSEEFISLLEELLTIDEYTEETMIGHNYARNLMQTTINENLKDDRIYSKDIYDEDKYFYDVRQLNYLVKQSNKLNAKQSRHALFACNYVEIKKVNE</sequence>
<protein>
    <submittedName>
        <fullName evidence="1">Uncharacterized protein</fullName>
    </submittedName>
</protein>
<evidence type="ECO:0000313" key="1">
    <source>
        <dbReference type="EMBL" id="KAA0692243.1"/>
    </source>
</evidence>
<dbReference type="AlphaFoldDB" id="A0A7V7GQ35"/>
<evidence type="ECO:0000313" key="2">
    <source>
        <dbReference type="Proteomes" id="UP000448762"/>
    </source>
</evidence>
<dbReference type="RefSeq" id="WP_086318884.1">
    <property type="nucleotide sequence ID" value="NZ_JADBBV010000001.1"/>
</dbReference>